<keyword evidence="2" id="KW-1185">Reference proteome</keyword>
<sequence length="128" mass="14350">MLDLNREVQQRQGVELTRFQPSTDPPKVLTESTYVPQVAGKLKTKDYQLELRGTFDQTRLVLLAMERLQPLLVVREFRTQVDQTSQEVVYSQGRLVTRGAPLLTTNMTIEALLANPTTPAASPSPSPQ</sequence>
<reference evidence="1 2" key="1">
    <citation type="journal article" date="2016" name="Genome Announc.">
        <title>Draft Genome Sequence of the Thermotolerant Cyanobacterium Desertifilum sp. IPPAS B-1220.</title>
        <authorList>
            <person name="Mironov K.S."/>
            <person name="Sinetova M.A."/>
            <person name="Bolatkhan K."/>
            <person name="Zayadan B.K."/>
            <person name="Ustinova V.V."/>
            <person name="Kupriyanova E.V."/>
            <person name="Skrypnik A.N."/>
            <person name="Gogoleva N.E."/>
            <person name="Gogolev Y.V."/>
            <person name="Los D.A."/>
        </authorList>
    </citation>
    <scope>NUCLEOTIDE SEQUENCE [LARGE SCALE GENOMIC DNA]</scope>
    <source>
        <strain evidence="1 2">IPPAS B-1220</strain>
    </source>
</reference>
<protein>
    <submittedName>
        <fullName evidence="1">Uncharacterized protein</fullName>
    </submittedName>
</protein>
<name>A0ACD5GUV8_9CYAN</name>
<evidence type="ECO:0000313" key="1">
    <source>
        <dbReference type="EMBL" id="XPM64662.1"/>
    </source>
</evidence>
<evidence type="ECO:0000313" key="2">
    <source>
        <dbReference type="Proteomes" id="UP000095472"/>
    </source>
</evidence>
<dbReference type="EMBL" id="CP182909">
    <property type="protein sequence ID" value="XPM64662.1"/>
    <property type="molecule type" value="Genomic_DNA"/>
</dbReference>
<gene>
    <name evidence="1" type="ORF">BH720_001215</name>
</gene>
<dbReference type="Proteomes" id="UP000095472">
    <property type="component" value="Chromosome"/>
</dbReference>
<proteinExistence type="predicted"/>
<organism evidence="1 2">
    <name type="scientific">Desertifilum tharense IPPAS B-1220</name>
    <dbReference type="NCBI Taxonomy" id="1781255"/>
    <lineage>
        <taxon>Bacteria</taxon>
        <taxon>Bacillati</taxon>
        <taxon>Cyanobacteriota</taxon>
        <taxon>Cyanophyceae</taxon>
        <taxon>Desertifilales</taxon>
        <taxon>Desertifilaceae</taxon>
        <taxon>Desertifilum</taxon>
    </lineage>
</organism>
<accession>A0ACD5GUV8</accession>